<dbReference type="InterPro" id="IPR025326">
    <property type="entry name" value="DUF4232"/>
</dbReference>
<evidence type="ECO:0000256" key="2">
    <source>
        <dbReference type="SAM" id="SignalP"/>
    </source>
</evidence>
<dbReference type="EMBL" id="JAVDSG010000001">
    <property type="protein sequence ID" value="MDR6591962.1"/>
    <property type="molecule type" value="Genomic_DNA"/>
</dbReference>
<organism evidence="4 5">
    <name type="scientific">Saccharothrix longispora</name>
    <dbReference type="NCBI Taxonomy" id="33920"/>
    <lineage>
        <taxon>Bacteria</taxon>
        <taxon>Bacillati</taxon>
        <taxon>Actinomycetota</taxon>
        <taxon>Actinomycetes</taxon>
        <taxon>Pseudonocardiales</taxon>
        <taxon>Pseudonocardiaceae</taxon>
        <taxon>Saccharothrix</taxon>
    </lineage>
</organism>
<dbReference type="RefSeq" id="WP_310302903.1">
    <property type="nucleotide sequence ID" value="NZ_BAAAXB010000001.1"/>
</dbReference>
<sequence>MPRIIVAALLVLLTSCTTPPPEIPAPKTPTTPSVDRPASPPASPSPADPSSGTPSSRTSSSDAPCTAGLLRYSLGEQDAAMGLRTLGIRATNCGTQPLTLDGYPAIEVLDDTGAVLPVVVGRGSFGISSVESFDAMPQPVTIHPGEYATTAVLWRNTYDDTTAPPAVGTHLRITAASDIAAEVFALADEEGPNNIDLGSTGRLGVAPWRAVTPG</sequence>
<gene>
    <name evidence="4" type="ORF">J2S66_000346</name>
</gene>
<feature type="domain" description="DUF4232" evidence="3">
    <location>
        <begin position="65"/>
        <end position="208"/>
    </location>
</feature>
<feature type="compositionally biased region" description="Low complexity" evidence="1">
    <location>
        <begin position="48"/>
        <end position="61"/>
    </location>
</feature>
<evidence type="ECO:0000313" key="5">
    <source>
        <dbReference type="Proteomes" id="UP001268819"/>
    </source>
</evidence>
<feature type="region of interest" description="Disordered" evidence="1">
    <location>
        <begin position="17"/>
        <end position="64"/>
    </location>
</feature>
<accession>A0ABU1PMR9</accession>
<evidence type="ECO:0000313" key="4">
    <source>
        <dbReference type="EMBL" id="MDR6591962.1"/>
    </source>
</evidence>
<feature type="compositionally biased region" description="Pro residues" evidence="1">
    <location>
        <begin position="18"/>
        <end position="29"/>
    </location>
</feature>
<dbReference type="Proteomes" id="UP001268819">
    <property type="component" value="Unassembled WGS sequence"/>
</dbReference>
<keyword evidence="5" id="KW-1185">Reference proteome</keyword>
<evidence type="ECO:0000256" key="1">
    <source>
        <dbReference type="SAM" id="MobiDB-lite"/>
    </source>
</evidence>
<evidence type="ECO:0000259" key="3">
    <source>
        <dbReference type="Pfam" id="PF14016"/>
    </source>
</evidence>
<reference evidence="4 5" key="1">
    <citation type="submission" date="2023-07" db="EMBL/GenBank/DDBJ databases">
        <title>Sequencing the genomes of 1000 actinobacteria strains.</title>
        <authorList>
            <person name="Klenk H.-P."/>
        </authorList>
    </citation>
    <scope>NUCLEOTIDE SEQUENCE [LARGE SCALE GENOMIC DNA]</scope>
    <source>
        <strain evidence="4 5">DSM 43749</strain>
    </source>
</reference>
<dbReference type="Pfam" id="PF14016">
    <property type="entry name" value="DUF4232"/>
    <property type="match status" value="1"/>
</dbReference>
<comment type="caution">
    <text evidence="4">The sequence shown here is derived from an EMBL/GenBank/DDBJ whole genome shotgun (WGS) entry which is preliminary data.</text>
</comment>
<feature type="signal peptide" evidence="2">
    <location>
        <begin position="1"/>
        <end position="24"/>
    </location>
</feature>
<name>A0ABU1PMR9_9PSEU</name>
<feature type="compositionally biased region" description="Pro residues" evidence="1">
    <location>
        <begin position="38"/>
        <end position="47"/>
    </location>
</feature>
<dbReference type="PROSITE" id="PS51257">
    <property type="entry name" value="PROKAR_LIPOPROTEIN"/>
    <property type="match status" value="1"/>
</dbReference>
<protein>
    <recommendedName>
        <fullName evidence="3">DUF4232 domain-containing protein</fullName>
    </recommendedName>
</protein>
<keyword evidence="2" id="KW-0732">Signal</keyword>
<feature type="chain" id="PRO_5045095670" description="DUF4232 domain-containing protein" evidence="2">
    <location>
        <begin position="25"/>
        <end position="214"/>
    </location>
</feature>
<proteinExistence type="predicted"/>